<dbReference type="AlphaFoldDB" id="A0AAW1HFA3"/>
<accession>A0AAW1HFA3</accession>
<evidence type="ECO:0000313" key="2">
    <source>
        <dbReference type="Proteomes" id="UP001458880"/>
    </source>
</evidence>
<keyword evidence="2" id="KW-1185">Reference proteome</keyword>
<name>A0AAW1HFA3_POPJA</name>
<evidence type="ECO:0000313" key="1">
    <source>
        <dbReference type="EMBL" id="KAK9674925.1"/>
    </source>
</evidence>
<protein>
    <submittedName>
        <fullName evidence="1">Uncharacterized protein</fullName>
    </submittedName>
</protein>
<proteinExistence type="predicted"/>
<reference evidence="1 2" key="1">
    <citation type="journal article" date="2024" name="BMC Genomics">
        <title>De novo assembly and annotation of Popillia japonica's genome with initial clues to its potential as an invasive pest.</title>
        <authorList>
            <person name="Cucini C."/>
            <person name="Boschi S."/>
            <person name="Funari R."/>
            <person name="Cardaioli E."/>
            <person name="Iannotti N."/>
            <person name="Marturano G."/>
            <person name="Paoli F."/>
            <person name="Bruttini M."/>
            <person name="Carapelli A."/>
            <person name="Frati F."/>
            <person name="Nardi F."/>
        </authorList>
    </citation>
    <scope>NUCLEOTIDE SEQUENCE [LARGE SCALE GENOMIC DNA]</scope>
    <source>
        <strain evidence="1">DMR45628</strain>
    </source>
</reference>
<dbReference type="Proteomes" id="UP001458880">
    <property type="component" value="Unassembled WGS sequence"/>
</dbReference>
<sequence length="188" mass="21551">MLVSCRREIGRREIAAHNASATSTCMLKNGLDWYPRIQQRPNDPILDRELSKSVLARSLFSSKNQCLYLAGGRLQQDNASATSTGMLNNRFQTISKAATSSNMLNNRFQTISKAATSSNIWPIGNIWRLEIEVERKASPMSNVWFNFILRNQADDKFYHGCFTSKIYFDYRAESISQRHPPTLRICHR</sequence>
<dbReference type="EMBL" id="JASPKY010001390">
    <property type="protein sequence ID" value="KAK9674925.1"/>
    <property type="molecule type" value="Genomic_DNA"/>
</dbReference>
<comment type="caution">
    <text evidence="1">The sequence shown here is derived from an EMBL/GenBank/DDBJ whole genome shotgun (WGS) entry which is preliminary data.</text>
</comment>
<gene>
    <name evidence="1" type="ORF">QE152_g40765</name>
</gene>
<organism evidence="1 2">
    <name type="scientific">Popillia japonica</name>
    <name type="common">Japanese beetle</name>
    <dbReference type="NCBI Taxonomy" id="7064"/>
    <lineage>
        <taxon>Eukaryota</taxon>
        <taxon>Metazoa</taxon>
        <taxon>Ecdysozoa</taxon>
        <taxon>Arthropoda</taxon>
        <taxon>Hexapoda</taxon>
        <taxon>Insecta</taxon>
        <taxon>Pterygota</taxon>
        <taxon>Neoptera</taxon>
        <taxon>Endopterygota</taxon>
        <taxon>Coleoptera</taxon>
        <taxon>Polyphaga</taxon>
        <taxon>Scarabaeiformia</taxon>
        <taxon>Scarabaeidae</taxon>
        <taxon>Rutelinae</taxon>
        <taxon>Popillia</taxon>
    </lineage>
</organism>